<sequence>MEPSGTIVFTSVGRPYYGFDIFAVKLPSHESSPNSTEHGLTDGISINFNGQFVDDNKTLVYISERTGSPRIFLNQTGNSKPLQQIHSPPESLFHDRPVMKNERLYFISAHEQPDKPFRSWSALYSISISKAEALPLRLTPYGSADFSPAVSQSGKLIAVASYVSGSWGGEFHDLQTDIVVFQDSDPSKRVVVCQHGGWPTWQGDSTLYFHRQADDGWWSIFRVDLPPNSTDDNLAPIRVTPSGVHCFTPAAIAMHHGNSSRRIAVATRRKGNNKYRHIEIFDVESNKFYPVTQLINPNFHHYNPFVSPGSTFLGYHRFRGEGEGRGGDSTIPHLEPVISPIPGLHMLRLNGSFPAFSPEGDFIALNLDFDNLDSGLKIVRSDGTKRWTLFENRTTFYNSWSPADKNVIFTSIGPTFQSARAAVQIARVTFDLENLTHRDVEIKILTKEETGNNAFPSCSPDGKHVVFRSGRTGHKNLYIVDAIKGEFEGDIRRLTEGPWIDTMPSWSPDGKLIAFSSNRHNPDNVDSFGIYLIRPDGSGVRRIKVTRGIEEEEKRERLNHVCFSADGEWLLFAANLGGVTAEPVALPNQFQPYGDLYLVRLDGSGLQRLTWNGYENGTPAWHPKMLSIAADEELKFSSLCLGDEIGGGGGGDKLKGQFDEPLWIQCDF</sequence>
<name>A0ABD3ST01_9LAMI</name>
<feature type="compositionally biased region" description="Polar residues" evidence="1">
    <location>
        <begin position="73"/>
        <end position="86"/>
    </location>
</feature>
<dbReference type="SUPFAM" id="SSF82171">
    <property type="entry name" value="DPP6 N-terminal domain-like"/>
    <property type="match status" value="2"/>
</dbReference>
<reference evidence="2 3" key="1">
    <citation type="submission" date="2024-12" db="EMBL/GenBank/DDBJ databases">
        <title>The unique morphological basis and parallel evolutionary history of personate flowers in Penstemon.</title>
        <authorList>
            <person name="Depatie T.H."/>
            <person name="Wessinger C.A."/>
        </authorList>
    </citation>
    <scope>NUCLEOTIDE SEQUENCE [LARGE SCALE GENOMIC DNA]</scope>
    <source>
        <strain evidence="2">WTNN_2</strain>
        <tissue evidence="2">Leaf</tissue>
    </source>
</reference>
<dbReference type="Proteomes" id="UP001634393">
    <property type="component" value="Unassembled WGS sequence"/>
</dbReference>
<evidence type="ECO:0000313" key="2">
    <source>
        <dbReference type="EMBL" id="KAL3827744.1"/>
    </source>
</evidence>
<dbReference type="PANTHER" id="PTHR32161">
    <property type="entry name" value="DPP6 N-TERMINAL DOMAIN-LIKE PROTEIN"/>
    <property type="match status" value="1"/>
</dbReference>
<dbReference type="Gene3D" id="2.120.10.30">
    <property type="entry name" value="TolB, C-terminal domain"/>
    <property type="match status" value="3"/>
</dbReference>
<dbReference type="EMBL" id="JBJXBP010000005">
    <property type="protein sequence ID" value="KAL3827744.1"/>
    <property type="molecule type" value="Genomic_DNA"/>
</dbReference>
<accession>A0ABD3ST01</accession>
<keyword evidence="3" id="KW-1185">Reference proteome</keyword>
<evidence type="ECO:0000313" key="3">
    <source>
        <dbReference type="Proteomes" id="UP001634393"/>
    </source>
</evidence>
<dbReference type="PANTHER" id="PTHR32161:SF9">
    <property type="entry name" value="TOLB PROTEIN-LIKE PROTEIN"/>
    <property type="match status" value="1"/>
</dbReference>
<dbReference type="AlphaFoldDB" id="A0ABD3ST01"/>
<dbReference type="InterPro" id="IPR011042">
    <property type="entry name" value="6-blade_b-propeller_TolB-like"/>
</dbReference>
<evidence type="ECO:0000256" key="1">
    <source>
        <dbReference type="SAM" id="MobiDB-lite"/>
    </source>
</evidence>
<dbReference type="Pfam" id="PF07676">
    <property type="entry name" value="PD40"/>
    <property type="match status" value="3"/>
</dbReference>
<gene>
    <name evidence="2" type="ORF">ACJIZ3_016546</name>
</gene>
<dbReference type="InterPro" id="IPR011659">
    <property type="entry name" value="WD40"/>
</dbReference>
<comment type="caution">
    <text evidence="2">The sequence shown here is derived from an EMBL/GenBank/DDBJ whole genome shotgun (WGS) entry which is preliminary data.</text>
</comment>
<feature type="region of interest" description="Disordered" evidence="1">
    <location>
        <begin position="73"/>
        <end position="92"/>
    </location>
</feature>
<protein>
    <submittedName>
        <fullName evidence="2">Uncharacterized protein</fullName>
    </submittedName>
</protein>
<proteinExistence type="predicted"/>
<organism evidence="2 3">
    <name type="scientific">Penstemon smallii</name>
    <dbReference type="NCBI Taxonomy" id="265156"/>
    <lineage>
        <taxon>Eukaryota</taxon>
        <taxon>Viridiplantae</taxon>
        <taxon>Streptophyta</taxon>
        <taxon>Embryophyta</taxon>
        <taxon>Tracheophyta</taxon>
        <taxon>Spermatophyta</taxon>
        <taxon>Magnoliopsida</taxon>
        <taxon>eudicotyledons</taxon>
        <taxon>Gunneridae</taxon>
        <taxon>Pentapetalae</taxon>
        <taxon>asterids</taxon>
        <taxon>lamiids</taxon>
        <taxon>Lamiales</taxon>
        <taxon>Plantaginaceae</taxon>
        <taxon>Cheloneae</taxon>
        <taxon>Penstemon</taxon>
    </lineage>
</organism>